<name>A0ABM4CY29_HYDVU</name>
<dbReference type="InterPro" id="IPR013783">
    <property type="entry name" value="Ig-like_fold"/>
</dbReference>
<evidence type="ECO:0000259" key="2">
    <source>
        <dbReference type="PROSITE" id="PS50853"/>
    </source>
</evidence>
<protein>
    <submittedName>
        <fullName evidence="4">Uncharacterized protein LOC105846609 isoform X2</fullName>
    </submittedName>
</protein>
<dbReference type="CDD" id="cd00063">
    <property type="entry name" value="FN3"/>
    <property type="match status" value="1"/>
</dbReference>
<dbReference type="Gene3D" id="2.60.40.10">
    <property type="entry name" value="Immunoglobulins"/>
    <property type="match status" value="1"/>
</dbReference>
<dbReference type="RefSeq" id="XP_065666859.1">
    <property type="nucleotide sequence ID" value="XM_065810787.1"/>
</dbReference>
<dbReference type="SMART" id="SM00060">
    <property type="entry name" value="FN3"/>
    <property type="match status" value="2"/>
</dbReference>
<evidence type="ECO:0000313" key="4">
    <source>
        <dbReference type="RefSeq" id="XP_065666859.1"/>
    </source>
</evidence>
<feature type="signal peptide" evidence="1">
    <location>
        <begin position="1"/>
        <end position="19"/>
    </location>
</feature>
<organism evidence="3 4">
    <name type="scientific">Hydra vulgaris</name>
    <name type="common">Hydra</name>
    <name type="synonym">Hydra attenuata</name>
    <dbReference type="NCBI Taxonomy" id="6087"/>
    <lineage>
        <taxon>Eukaryota</taxon>
        <taxon>Metazoa</taxon>
        <taxon>Cnidaria</taxon>
        <taxon>Hydrozoa</taxon>
        <taxon>Hydroidolina</taxon>
        <taxon>Anthoathecata</taxon>
        <taxon>Aplanulata</taxon>
        <taxon>Hydridae</taxon>
        <taxon>Hydra</taxon>
    </lineage>
</organism>
<feature type="domain" description="Fibronectin type-III" evidence="2">
    <location>
        <begin position="649"/>
        <end position="743"/>
    </location>
</feature>
<gene>
    <name evidence="4" type="primary">LOC105846609</name>
</gene>
<dbReference type="PROSITE" id="PS50853">
    <property type="entry name" value="FN3"/>
    <property type="match status" value="1"/>
</dbReference>
<evidence type="ECO:0000313" key="3">
    <source>
        <dbReference type="Proteomes" id="UP001652625"/>
    </source>
</evidence>
<evidence type="ECO:0000256" key="1">
    <source>
        <dbReference type="SAM" id="SignalP"/>
    </source>
</evidence>
<accession>A0ABM4CY29</accession>
<dbReference type="Proteomes" id="UP001652625">
    <property type="component" value="Chromosome 11"/>
</dbReference>
<feature type="chain" id="PRO_5045590868" evidence="1">
    <location>
        <begin position="20"/>
        <end position="1032"/>
    </location>
</feature>
<proteinExistence type="predicted"/>
<dbReference type="InterPro" id="IPR003961">
    <property type="entry name" value="FN3_dom"/>
</dbReference>
<reference evidence="4" key="1">
    <citation type="submission" date="2025-08" db="UniProtKB">
        <authorList>
            <consortium name="RefSeq"/>
        </authorList>
    </citation>
    <scope>IDENTIFICATION</scope>
</reference>
<keyword evidence="1" id="KW-0732">Signal</keyword>
<keyword evidence="3" id="KW-1185">Reference proteome</keyword>
<dbReference type="GeneID" id="105846609"/>
<dbReference type="SUPFAM" id="SSF49265">
    <property type="entry name" value="Fibronectin type III"/>
    <property type="match status" value="1"/>
</dbReference>
<sequence length="1032" mass="117710">MKQKLFTTFLVCFLSCVFGGLIYEACKNNVPSEACFDCTDPVMNQFCQSTCNTCVNINGTNKSVSATSIPFGQPRSGLKYIITYNDSQNCFLDVNINDSNIYCNPTNWTEFYLVDVPSTISLTSTGHFQLLSSVSAGASVYSFCTEIMYVSFGYSLFGQVFDFPTINLYTYKVSLLLNSFVTNLLFSIPISYGCVNFNSLTLRVYLLVSEDNLFNNVFIDLQNMLYDYSKLYLSNEQFEKFILTPGPNRHDLLNLYNFASKKYSGSVNYIGIIVMPENRLTVGSYCNANNNIIKLDIAYGTVPIVPVYLDSVITFNTDMRLLFNQNIPNHPLTSIFTYKVNLFSNVDVSSVNFSIDNSNNCNVYNNLTMSIYLLVSEDVLINSINEVQKLYGYSMLYLSNKPFVDFVLRQGYNSIDLVNLFNDAKNNYHGVVNYISIIVISKNISQNNVLCLLNQNNASLLISFGTDIVFQGAVSFQSANDNKYLRLRSMVIRLDNFSPTDYAGDRSFYVHQKDSYLSIQSAHPAYLLYFIGKYGDNFKILQNVNVLAFTLVVIGLVVKNIVSINRYSVNVTISSFIQVQNLNTDFVIKCKDPNDVINLYPVTNYVAVVSSLQGYTLYKFSAGVKNEFGFYVYGQVLFYQTDEDVPSGCPRNFTVATVNFTNLKLSWTEVESSLRNGIIVNYIYWCNSSDYSFSKKVDNNTFNAEINNLIQYPDSIYNCSVAACTKLGCGVQAFAFNITLVRNVSKTLWKVLNDVTLQGHLLLMNLHIYPTFNESLNADVEFDFYLPPYLSFTFGSVIQNFIKVDGNRIKYYFTRLISSSETFNYNFTALFDDTKCPLPGIFTLNIPLKITIQVELGKPTVFFKAFRKVVECFGYPYIPIFKDQLILKESYGRGIYWDAKDLNIYVCMNQHFPSAKVACYVSNDEGSLWYELDVRVGSVLGHHLLTNELYAIHRNQKAYMVFHNIHKKWLIITKQQFTDTAFSFIDPSMRKNLEGDYNQVYTLGPNNWLGNAQGLFFLHKNGTWILRIRWRF</sequence>
<dbReference type="InterPro" id="IPR036116">
    <property type="entry name" value="FN3_sf"/>
</dbReference>